<evidence type="ECO:0000259" key="6">
    <source>
        <dbReference type="PROSITE" id="PS51296"/>
    </source>
</evidence>
<dbReference type="InterPro" id="IPR017941">
    <property type="entry name" value="Rieske_2Fe-2S"/>
</dbReference>
<reference evidence="7 8" key="1">
    <citation type="submission" date="2024-09" db="EMBL/GenBank/DDBJ databases">
        <authorList>
            <person name="Sun Q."/>
            <person name="Mori K."/>
        </authorList>
    </citation>
    <scope>NUCLEOTIDE SEQUENCE [LARGE SCALE GENOMIC DNA]</scope>
    <source>
        <strain evidence="7 8">TBRC 1851</strain>
    </source>
</reference>
<feature type="region of interest" description="Disordered" evidence="5">
    <location>
        <begin position="84"/>
        <end position="107"/>
    </location>
</feature>
<organism evidence="7 8">
    <name type="scientific">Sphaerimonospora cavernae</name>
    <dbReference type="NCBI Taxonomy" id="1740611"/>
    <lineage>
        <taxon>Bacteria</taxon>
        <taxon>Bacillati</taxon>
        <taxon>Actinomycetota</taxon>
        <taxon>Actinomycetes</taxon>
        <taxon>Streptosporangiales</taxon>
        <taxon>Streptosporangiaceae</taxon>
        <taxon>Sphaerimonospora</taxon>
    </lineage>
</organism>
<sequence>MSGRPQADASLRQISPDLLLIEVAGKRIVTQAECPHRRGLLRFGYLNSRTLRITCPLHHSAFDLLTGRQVAGPECGSLRVELLPGDAAPPRAAPADEAEDGAERDAP</sequence>
<dbReference type="EMBL" id="JBHMQT010000003">
    <property type="protein sequence ID" value="MFC0861225.1"/>
    <property type="molecule type" value="Genomic_DNA"/>
</dbReference>
<evidence type="ECO:0000313" key="7">
    <source>
        <dbReference type="EMBL" id="MFC0861225.1"/>
    </source>
</evidence>
<evidence type="ECO:0000256" key="4">
    <source>
        <dbReference type="ARBA" id="ARBA00023014"/>
    </source>
</evidence>
<keyword evidence="3" id="KW-0408">Iron</keyword>
<dbReference type="SUPFAM" id="SSF50022">
    <property type="entry name" value="ISP domain"/>
    <property type="match status" value="1"/>
</dbReference>
<dbReference type="Gene3D" id="2.102.10.10">
    <property type="entry name" value="Rieske [2Fe-2S] iron-sulphur domain"/>
    <property type="match status" value="1"/>
</dbReference>
<name>A0ABV6TYG2_9ACTN</name>
<keyword evidence="2" id="KW-0479">Metal-binding</keyword>
<dbReference type="PROSITE" id="PS51296">
    <property type="entry name" value="RIESKE"/>
    <property type="match status" value="1"/>
</dbReference>
<keyword evidence="1" id="KW-0001">2Fe-2S</keyword>
<dbReference type="Pfam" id="PF00355">
    <property type="entry name" value="Rieske"/>
    <property type="match status" value="1"/>
</dbReference>
<evidence type="ECO:0000256" key="5">
    <source>
        <dbReference type="SAM" id="MobiDB-lite"/>
    </source>
</evidence>
<evidence type="ECO:0000256" key="3">
    <source>
        <dbReference type="ARBA" id="ARBA00023004"/>
    </source>
</evidence>
<evidence type="ECO:0000313" key="8">
    <source>
        <dbReference type="Proteomes" id="UP001589870"/>
    </source>
</evidence>
<keyword evidence="8" id="KW-1185">Reference proteome</keyword>
<gene>
    <name evidence="7" type="ORF">ACFHYQ_02825</name>
</gene>
<dbReference type="InterPro" id="IPR036922">
    <property type="entry name" value="Rieske_2Fe-2S_sf"/>
</dbReference>
<comment type="caution">
    <text evidence="7">The sequence shown here is derived from an EMBL/GenBank/DDBJ whole genome shotgun (WGS) entry which is preliminary data.</text>
</comment>
<evidence type="ECO:0000256" key="2">
    <source>
        <dbReference type="ARBA" id="ARBA00022723"/>
    </source>
</evidence>
<dbReference type="Proteomes" id="UP001589870">
    <property type="component" value="Unassembled WGS sequence"/>
</dbReference>
<feature type="compositionally biased region" description="Low complexity" evidence="5">
    <location>
        <begin position="84"/>
        <end position="95"/>
    </location>
</feature>
<dbReference type="RefSeq" id="WP_394299447.1">
    <property type="nucleotide sequence ID" value="NZ_JBHMQT010000003.1"/>
</dbReference>
<proteinExistence type="predicted"/>
<accession>A0ABV6TYG2</accession>
<feature type="domain" description="Rieske" evidence="6">
    <location>
        <begin position="16"/>
        <end position="80"/>
    </location>
</feature>
<protein>
    <submittedName>
        <fullName evidence="7">Rieske (2Fe-2S) protein</fullName>
    </submittedName>
</protein>
<evidence type="ECO:0000256" key="1">
    <source>
        <dbReference type="ARBA" id="ARBA00022714"/>
    </source>
</evidence>
<keyword evidence="4" id="KW-0411">Iron-sulfur</keyword>